<dbReference type="PANTHER" id="PTHR10996">
    <property type="entry name" value="2-HYDROXYACID DEHYDROGENASE-RELATED"/>
    <property type="match status" value="1"/>
</dbReference>
<comment type="caution">
    <text evidence="6">The sequence shown here is derived from an EMBL/GenBank/DDBJ whole genome shotgun (WGS) entry which is preliminary data.</text>
</comment>
<dbReference type="PANTHER" id="PTHR10996:SF178">
    <property type="entry name" value="2-HYDROXYACID DEHYDROGENASE YGL185C-RELATED"/>
    <property type="match status" value="1"/>
</dbReference>
<evidence type="ECO:0000259" key="4">
    <source>
        <dbReference type="Pfam" id="PF00389"/>
    </source>
</evidence>
<dbReference type="SUPFAM" id="SSF51735">
    <property type="entry name" value="NAD(P)-binding Rossmann-fold domains"/>
    <property type="match status" value="1"/>
</dbReference>
<organism evidence="6 7">
    <name type="scientific">Sphingopyxis italica</name>
    <dbReference type="NCBI Taxonomy" id="1129133"/>
    <lineage>
        <taxon>Bacteria</taxon>
        <taxon>Pseudomonadati</taxon>
        <taxon>Pseudomonadota</taxon>
        <taxon>Alphaproteobacteria</taxon>
        <taxon>Sphingomonadales</taxon>
        <taxon>Sphingomonadaceae</taxon>
        <taxon>Sphingopyxis</taxon>
    </lineage>
</organism>
<accession>A0A7X5XSJ1</accession>
<evidence type="ECO:0000256" key="2">
    <source>
        <dbReference type="ARBA" id="ARBA00023027"/>
    </source>
</evidence>
<dbReference type="AlphaFoldDB" id="A0A7X5XSJ1"/>
<dbReference type="Proteomes" id="UP000535078">
    <property type="component" value="Unassembled WGS sequence"/>
</dbReference>
<protein>
    <submittedName>
        <fullName evidence="6">Phosphoglycerate dehydrogenase-like enzyme</fullName>
    </submittedName>
</protein>
<dbReference type="GO" id="GO:0016618">
    <property type="term" value="F:hydroxypyruvate reductase [NAD(P)H] activity"/>
    <property type="evidence" value="ECO:0007669"/>
    <property type="project" value="TreeGrafter"/>
</dbReference>
<keyword evidence="7" id="KW-1185">Reference proteome</keyword>
<reference evidence="6 7" key="1">
    <citation type="submission" date="2020-03" db="EMBL/GenBank/DDBJ databases">
        <title>Genomic Encyclopedia of Type Strains, Phase IV (KMG-IV): sequencing the most valuable type-strain genomes for metagenomic binning, comparative biology and taxonomic classification.</title>
        <authorList>
            <person name="Goeker M."/>
        </authorList>
    </citation>
    <scope>NUCLEOTIDE SEQUENCE [LARGE SCALE GENOMIC DNA]</scope>
    <source>
        <strain evidence="6 7">DSM 25229</strain>
    </source>
</reference>
<dbReference type="InterPro" id="IPR050223">
    <property type="entry name" value="D-isomer_2-hydroxyacid_DH"/>
</dbReference>
<dbReference type="InterPro" id="IPR006140">
    <property type="entry name" value="D-isomer_DH_NAD-bd"/>
</dbReference>
<dbReference type="SUPFAM" id="SSF52283">
    <property type="entry name" value="Formate/glycerate dehydrogenase catalytic domain-like"/>
    <property type="match status" value="1"/>
</dbReference>
<sequence length="320" mass="33852">MDSQKILIGGPASAQAFLEKLASAVGSDEAKVDVQFGLASPADAPGWNETQIFVSFGVPCSGADMDAAPGLTAIVTPSLGYEGIDVDAAHGRGIAFANGRVAENFESVAEAAMLFMLTALYRLRDAEDRLDRGETRTGPPRARMLKGKTVGIIGHGNIAKALIERLQGWHTRILVSNRSKVPPSPAFEQRDLDTLLAESDIVLPLLPLTPETDNLLSRSRLLAMKPGAILINLSRGAIVEESALFDPDVAAHLGTIALDVFVTEPLPLDSPLRDLPDRLLTNHEISHTQENLGALFAMAVANIQAAIAGTKMPTALPTGG</sequence>
<name>A0A7X5XSJ1_9SPHN</name>
<proteinExistence type="inferred from homology"/>
<dbReference type="Gene3D" id="3.40.50.720">
    <property type="entry name" value="NAD(P)-binding Rossmann-like Domain"/>
    <property type="match status" value="2"/>
</dbReference>
<dbReference type="GO" id="GO:0030267">
    <property type="term" value="F:glyoxylate reductase (NADPH) activity"/>
    <property type="evidence" value="ECO:0007669"/>
    <property type="project" value="TreeGrafter"/>
</dbReference>
<keyword evidence="2" id="KW-0520">NAD</keyword>
<evidence type="ECO:0000256" key="1">
    <source>
        <dbReference type="ARBA" id="ARBA00023002"/>
    </source>
</evidence>
<evidence type="ECO:0000313" key="6">
    <source>
        <dbReference type="EMBL" id="NJB90164.1"/>
    </source>
</evidence>
<dbReference type="GO" id="GO:0005829">
    <property type="term" value="C:cytosol"/>
    <property type="evidence" value="ECO:0007669"/>
    <property type="project" value="TreeGrafter"/>
</dbReference>
<dbReference type="InterPro" id="IPR006139">
    <property type="entry name" value="D-isomer_2_OHA_DH_cat_dom"/>
</dbReference>
<feature type="domain" description="D-isomer specific 2-hydroxyacid dehydrogenase catalytic" evidence="4">
    <location>
        <begin position="60"/>
        <end position="315"/>
    </location>
</feature>
<dbReference type="RefSeq" id="WP_167921642.1">
    <property type="nucleotide sequence ID" value="NZ_JAATIT010000003.1"/>
</dbReference>
<evidence type="ECO:0000256" key="3">
    <source>
        <dbReference type="RuleBase" id="RU003719"/>
    </source>
</evidence>
<evidence type="ECO:0000313" key="7">
    <source>
        <dbReference type="Proteomes" id="UP000535078"/>
    </source>
</evidence>
<keyword evidence="1 3" id="KW-0560">Oxidoreductase</keyword>
<dbReference type="PROSITE" id="PS00671">
    <property type="entry name" value="D_2_HYDROXYACID_DH_3"/>
    <property type="match status" value="1"/>
</dbReference>
<comment type="similarity">
    <text evidence="3">Belongs to the D-isomer specific 2-hydroxyacid dehydrogenase family.</text>
</comment>
<dbReference type="InterPro" id="IPR029753">
    <property type="entry name" value="D-isomer_DH_CS"/>
</dbReference>
<dbReference type="Pfam" id="PF00389">
    <property type="entry name" value="2-Hacid_dh"/>
    <property type="match status" value="1"/>
</dbReference>
<dbReference type="Pfam" id="PF02826">
    <property type="entry name" value="2-Hacid_dh_C"/>
    <property type="match status" value="1"/>
</dbReference>
<dbReference type="InterPro" id="IPR036291">
    <property type="entry name" value="NAD(P)-bd_dom_sf"/>
</dbReference>
<dbReference type="EMBL" id="JAATIT010000003">
    <property type="protein sequence ID" value="NJB90164.1"/>
    <property type="molecule type" value="Genomic_DNA"/>
</dbReference>
<feature type="domain" description="D-isomer specific 2-hydroxyacid dehydrogenase NAD-binding" evidence="5">
    <location>
        <begin position="115"/>
        <end position="283"/>
    </location>
</feature>
<dbReference type="GO" id="GO:0051287">
    <property type="term" value="F:NAD binding"/>
    <property type="evidence" value="ECO:0007669"/>
    <property type="project" value="InterPro"/>
</dbReference>
<evidence type="ECO:0000259" key="5">
    <source>
        <dbReference type="Pfam" id="PF02826"/>
    </source>
</evidence>
<gene>
    <name evidence="6" type="ORF">GGR90_002358</name>
</gene>